<dbReference type="EMBL" id="FOQH01000001">
    <property type="protein sequence ID" value="SFH64336.1"/>
    <property type="molecule type" value="Genomic_DNA"/>
</dbReference>
<keyword evidence="3" id="KW-0408">Iron</keyword>
<comment type="similarity">
    <text evidence="4">Belongs to the cyclic nucleotide phosphodiesterase class-III family.</text>
</comment>
<evidence type="ECO:0000313" key="7">
    <source>
        <dbReference type="Proteomes" id="UP000199377"/>
    </source>
</evidence>
<evidence type="ECO:0000256" key="2">
    <source>
        <dbReference type="ARBA" id="ARBA00022801"/>
    </source>
</evidence>
<keyword evidence="2" id="KW-0378">Hydrolase</keyword>
<dbReference type="GO" id="GO:0046872">
    <property type="term" value="F:metal ion binding"/>
    <property type="evidence" value="ECO:0007669"/>
    <property type="project" value="UniProtKB-KW"/>
</dbReference>
<dbReference type="PANTHER" id="PTHR42988:SF2">
    <property type="entry name" value="CYCLIC NUCLEOTIDE PHOSPHODIESTERASE CBUA0032-RELATED"/>
    <property type="match status" value="1"/>
</dbReference>
<feature type="domain" description="Calcineurin-like phosphoesterase" evidence="5">
    <location>
        <begin position="5"/>
        <end position="178"/>
    </location>
</feature>
<dbReference type="SUPFAM" id="SSF56300">
    <property type="entry name" value="Metallo-dependent phosphatases"/>
    <property type="match status" value="1"/>
</dbReference>
<proteinExistence type="inferred from homology"/>
<sequence length="259" mass="26774">MRVAEALIDDLAAQAPDLVAVTGDLVHLSLPAEFEAARPWLARLGPAGRVATIPGNHEALARGWDGPMRAAWGEMTGGDDGPGFPWLRRVGGVAVIGLSSAVATPPFLATGRIGSEQLAALRRRLDAARAGGAPAVVLVHHPPTELLSRRKSLTDAAALRAVLAEGGAALVLHGHAHRALLSWIDAPHGRIPVLGAPSGSAPADDPRGPGAWRLFRVSGERGAVRVAMHERRIGRDGTVQDGPALVFALPAPAGTRDAA</sequence>
<keyword evidence="7" id="KW-1185">Reference proteome</keyword>
<accession>A0A1I3BQI1</accession>
<dbReference type="InterPro" id="IPR004843">
    <property type="entry name" value="Calcineurin-like_PHP"/>
</dbReference>
<dbReference type="STRING" id="1114924.SAMN05216258_101254"/>
<dbReference type="GO" id="GO:0016787">
    <property type="term" value="F:hydrolase activity"/>
    <property type="evidence" value="ECO:0007669"/>
    <property type="project" value="UniProtKB-KW"/>
</dbReference>
<evidence type="ECO:0000256" key="4">
    <source>
        <dbReference type="ARBA" id="ARBA00025742"/>
    </source>
</evidence>
<protein>
    <submittedName>
        <fullName evidence="6">3',5'-cyclic AMP phosphodiesterase CpdA</fullName>
    </submittedName>
</protein>
<evidence type="ECO:0000256" key="1">
    <source>
        <dbReference type="ARBA" id="ARBA00022723"/>
    </source>
</evidence>
<gene>
    <name evidence="6" type="ORF">SAMN05216258_101254</name>
</gene>
<dbReference type="Gene3D" id="3.60.21.10">
    <property type="match status" value="1"/>
</dbReference>
<evidence type="ECO:0000313" key="6">
    <source>
        <dbReference type="EMBL" id="SFH64336.1"/>
    </source>
</evidence>
<evidence type="ECO:0000259" key="5">
    <source>
        <dbReference type="Pfam" id="PF00149"/>
    </source>
</evidence>
<dbReference type="InterPro" id="IPR050884">
    <property type="entry name" value="CNP_phosphodiesterase-III"/>
</dbReference>
<dbReference type="Pfam" id="PF00149">
    <property type="entry name" value="Metallophos"/>
    <property type="match status" value="1"/>
</dbReference>
<keyword evidence="1" id="KW-0479">Metal-binding</keyword>
<organism evidence="6 7">
    <name type="scientific">Albimonas pacifica</name>
    <dbReference type="NCBI Taxonomy" id="1114924"/>
    <lineage>
        <taxon>Bacteria</taxon>
        <taxon>Pseudomonadati</taxon>
        <taxon>Pseudomonadota</taxon>
        <taxon>Alphaproteobacteria</taxon>
        <taxon>Rhodobacterales</taxon>
        <taxon>Paracoccaceae</taxon>
        <taxon>Albimonas</taxon>
    </lineage>
</organism>
<dbReference type="PANTHER" id="PTHR42988">
    <property type="entry name" value="PHOSPHOHYDROLASE"/>
    <property type="match status" value="1"/>
</dbReference>
<name>A0A1I3BQI1_9RHOB</name>
<reference evidence="6 7" key="1">
    <citation type="submission" date="2016-10" db="EMBL/GenBank/DDBJ databases">
        <authorList>
            <person name="de Groot N.N."/>
        </authorList>
    </citation>
    <scope>NUCLEOTIDE SEQUENCE [LARGE SCALE GENOMIC DNA]</scope>
    <source>
        <strain evidence="6 7">CGMCC 1.11030</strain>
    </source>
</reference>
<dbReference type="Proteomes" id="UP000199377">
    <property type="component" value="Unassembled WGS sequence"/>
</dbReference>
<evidence type="ECO:0000256" key="3">
    <source>
        <dbReference type="ARBA" id="ARBA00023004"/>
    </source>
</evidence>
<dbReference type="InterPro" id="IPR029052">
    <property type="entry name" value="Metallo-depent_PP-like"/>
</dbReference>
<dbReference type="AlphaFoldDB" id="A0A1I3BQI1"/>